<reference evidence="18" key="1">
    <citation type="submission" date="2016-04" db="EMBL/GenBank/DDBJ databases">
        <title>Comparative genomics of biotechnologically important yeasts.</title>
        <authorList>
            <consortium name="DOE Joint Genome Institute"/>
            <person name="Riley R."/>
            <person name="Haridas S."/>
            <person name="Wolfe K.H."/>
            <person name="Lopes M.R."/>
            <person name="Hittinger C.T."/>
            <person name="Goker M."/>
            <person name="Salamov A."/>
            <person name="Wisecaver J."/>
            <person name="Long T.M."/>
            <person name="Aerts A.L."/>
            <person name="Barry K."/>
            <person name="Choi C."/>
            <person name="Clum A."/>
            <person name="Coughlan A.Y."/>
            <person name="Deshpande S."/>
            <person name="Douglass A.P."/>
            <person name="Hanson S.J."/>
            <person name="Klenk H.-P."/>
            <person name="Labutti K."/>
            <person name="Lapidus A."/>
            <person name="Lindquist E."/>
            <person name="Lipzen A."/>
            <person name="Meier-Kolthoff J.P."/>
            <person name="Ohm R.A."/>
            <person name="Otillar R.P."/>
            <person name="Pangilinan J."/>
            <person name="Peng Y."/>
            <person name="Rokas A."/>
            <person name="Rosa C.A."/>
            <person name="Scheuner C."/>
            <person name="Sibirny A.A."/>
            <person name="Slot J.C."/>
            <person name="Stielow J.B."/>
            <person name="Sun H."/>
            <person name="Kurtzman C.P."/>
            <person name="Blackwell M."/>
            <person name="Grigoriev I.V."/>
            <person name="Jeffries T.W."/>
        </authorList>
    </citation>
    <scope>NUCLEOTIDE SEQUENCE [LARGE SCALE GENOMIC DNA]</scope>
    <source>
        <strain evidence="18">NRRL YB-2248</strain>
    </source>
</reference>
<accession>A0A1E4T203</accession>
<dbReference type="OrthoDB" id="17725at2759"/>
<keyword evidence="7 15" id="KW-0812">Transmembrane</keyword>
<keyword evidence="8" id="KW-0274">FAD</keyword>
<evidence type="ECO:0000256" key="2">
    <source>
        <dbReference type="ARBA" id="ARBA00006278"/>
    </source>
</evidence>
<evidence type="ECO:0000256" key="6">
    <source>
        <dbReference type="ARBA" id="ARBA00022630"/>
    </source>
</evidence>
<dbReference type="EC" id="1.16.1.9" evidence="3"/>
<evidence type="ECO:0000256" key="10">
    <source>
        <dbReference type="ARBA" id="ARBA00022989"/>
    </source>
</evidence>
<dbReference type="PANTHER" id="PTHR32361:SF23">
    <property type="entry name" value="FERRIC-CHELATE REDUCTASE"/>
    <property type="match status" value="1"/>
</dbReference>
<dbReference type="SFLD" id="SFLDS00052">
    <property type="entry name" value="Ferric_Reductase_Domain"/>
    <property type="match status" value="1"/>
</dbReference>
<evidence type="ECO:0000256" key="15">
    <source>
        <dbReference type="SAM" id="Phobius"/>
    </source>
</evidence>
<keyword evidence="9" id="KW-0249">Electron transport</keyword>
<evidence type="ECO:0000256" key="14">
    <source>
        <dbReference type="ARBA" id="ARBA00048483"/>
    </source>
</evidence>
<dbReference type="InterPro" id="IPR051410">
    <property type="entry name" value="Ferric/Cupric_Reductase"/>
</dbReference>
<dbReference type="InterPro" id="IPR013112">
    <property type="entry name" value="FAD-bd_8"/>
</dbReference>
<evidence type="ECO:0000256" key="9">
    <source>
        <dbReference type="ARBA" id="ARBA00022982"/>
    </source>
</evidence>
<dbReference type="Pfam" id="PF08030">
    <property type="entry name" value="NAD_binding_6"/>
    <property type="match status" value="1"/>
</dbReference>
<evidence type="ECO:0000256" key="5">
    <source>
        <dbReference type="ARBA" id="ARBA00022475"/>
    </source>
</evidence>
<dbReference type="InterPro" id="IPR017938">
    <property type="entry name" value="Riboflavin_synthase-like_b-brl"/>
</dbReference>
<feature type="domain" description="FAD-binding FR-type" evidence="16">
    <location>
        <begin position="314"/>
        <end position="423"/>
    </location>
</feature>
<dbReference type="CDD" id="cd06186">
    <property type="entry name" value="NOX_Duox_like_FAD_NADP"/>
    <property type="match status" value="1"/>
</dbReference>
<keyword evidence="12" id="KW-0406">Ion transport</keyword>
<organism evidence="17 18">
    <name type="scientific">[Candida] arabinofermentans NRRL YB-2248</name>
    <dbReference type="NCBI Taxonomy" id="983967"/>
    <lineage>
        <taxon>Eukaryota</taxon>
        <taxon>Fungi</taxon>
        <taxon>Dikarya</taxon>
        <taxon>Ascomycota</taxon>
        <taxon>Saccharomycotina</taxon>
        <taxon>Pichiomycetes</taxon>
        <taxon>Pichiales</taxon>
        <taxon>Pichiaceae</taxon>
        <taxon>Ogataea</taxon>
        <taxon>Ogataea/Candida clade</taxon>
    </lineage>
</organism>
<sequence>MLGNIFEKRDITVYGDIHCIADMGTVEYTALKKASQTATAWADMALYAKYQLYFFAVIIFLAALKKYYFGNYDVDRGFRSNKPTVIEKISSLNRYISYRKLPTKICSIIGLPSSVGNLLVIAAIIIYSVTYCFAPHPWFRACAGFGSPPLAIRAGMISTAFVPFIFIMSGKTNIISALTGISYEKLNVYHQLASVLCLFFAWVHTVPFYMQAAKEGGAARLHEKYSSEPMWVNGMPPLIFLTFLWLGSLYVVRRYWYEAFIQLHWIMAVGFYISLFYHVYGMLNADKYMIATIVIWFTQLFYRLVVKGYMRPGKKLSRSQAASIEILSTSEGSESFEMIIQNDFAMRWNPGQHIFVRILNNRLVENHPFSVIPSFKSGNTGDMKLIIRSFNGITKSLYNVVADGSSKDLRVLVDGPYGGVDRDVRMFSNLYLVASGSGITTCIPFVTQYSRLITDTTAELQSIRLDWIIKRQADIDWIQEELEFINSEYGFLLQNGLLTINIYCANDSERNIELSENGSFSKTEEQGLDSDGYMKDISLLYFRPEVKTMIRTFKLGEKNCFISSGSDALKEQVGNSVARLQTSIFAGRGDVKEVYLHTESFSI</sequence>
<feature type="transmembrane region" description="Helical" evidence="15">
    <location>
        <begin position="50"/>
        <end position="69"/>
    </location>
</feature>
<dbReference type="GO" id="GO:0005886">
    <property type="term" value="C:plasma membrane"/>
    <property type="evidence" value="ECO:0007669"/>
    <property type="project" value="UniProtKB-SubCell"/>
</dbReference>
<comment type="subcellular location">
    <subcellularLocation>
        <location evidence="1">Cell membrane</location>
        <topology evidence="1">Multi-pass membrane protein</topology>
    </subcellularLocation>
</comment>
<dbReference type="InterPro" id="IPR017927">
    <property type="entry name" value="FAD-bd_FR_type"/>
</dbReference>
<dbReference type="Proteomes" id="UP000094801">
    <property type="component" value="Unassembled WGS sequence"/>
</dbReference>
<dbReference type="SUPFAM" id="SSF63380">
    <property type="entry name" value="Riboflavin synthase domain-like"/>
    <property type="match status" value="1"/>
</dbReference>
<dbReference type="Pfam" id="PF08022">
    <property type="entry name" value="FAD_binding_8"/>
    <property type="match status" value="1"/>
</dbReference>
<dbReference type="GO" id="GO:0052851">
    <property type="term" value="F:ferric-chelate reductase (NADPH) activity"/>
    <property type="evidence" value="ECO:0007669"/>
    <property type="project" value="UniProtKB-EC"/>
</dbReference>
<feature type="transmembrane region" description="Helical" evidence="15">
    <location>
        <begin position="230"/>
        <end position="251"/>
    </location>
</feature>
<dbReference type="EMBL" id="KV453851">
    <property type="protein sequence ID" value="ODV85752.1"/>
    <property type="molecule type" value="Genomic_DNA"/>
</dbReference>
<evidence type="ECO:0000256" key="1">
    <source>
        <dbReference type="ARBA" id="ARBA00004651"/>
    </source>
</evidence>
<evidence type="ECO:0000313" key="17">
    <source>
        <dbReference type="EMBL" id="ODV85752.1"/>
    </source>
</evidence>
<keyword evidence="18" id="KW-1185">Reference proteome</keyword>
<evidence type="ECO:0000256" key="12">
    <source>
        <dbReference type="ARBA" id="ARBA00023065"/>
    </source>
</evidence>
<evidence type="ECO:0000256" key="13">
    <source>
        <dbReference type="ARBA" id="ARBA00023136"/>
    </source>
</evidence>
<dbReference type="InterPro" id="IPR013130">
    <property type="entry name" value="Fe3_Rdtase_TM_dom"/>
</dbReference>
<evidence type="ECO:0000313" key="18">
    <source>
        <dbReference type="Proteomes" id="UP000094801"/>
    </source>
</evidence>
<dbReference type="GO" id="GO:0006826">
    <property type="term" value="P:iron ion transport"/>
    <property type="evidence" value="ECO:0007669"/>
    <property type="project" value="TreeGrafter"/>
</dbReference>
<dbReference type="SFLD" id="SFLDG01168">
    <property type="entry name" value="Ferric_reductase_subgroup_(FRE"/>
    <property type="match status" value="1"/>
</dbReference>
<dbReference type="Gene3D" id="3.40.50.80">
    <property type="entry name" value="Nucleotide-binding domain of ferredoxin-NADP reductase (FNR) module"/>
    <property type="match status" value="1"/>
</dbReference>
<keyword evidence="13 15" id="KW-0472">Membrane</keyword>
<dbReference type="AlphaFoldDB" id="A0A1E4T203"/>
<dbReference type="PANTHER" id="PTHR32361">
    <property type="entry name" value="FERRIC/CUPRIC REDUCTASE TRANSMEMBRANE COMPONENT"/>
    <property type="match status" value="1"/>
</dbReference>
<feature type="transmembrane region" description="Helical" evidence="15">
    <location>
        <begin position="150"/>
        <end position="168"/>
    </location>
</feature>
<evidence type="ECO:0000256" key="8">
    <source>
        <dbReference type="ARBA" id="ARBA00022827"/>
    </source>
</evidence>
<evidence type="ECO:0000256" key="11">
    <source>
        <dbReference type="ARBA" id="ARBA00023002"/>
    </source>
</evidence>
<dbReference type="InterPro" id="IPR039261">
    <property type="entry name" value="FNR_nucleotide-bd"/>
</dbReference>
<keyword evidence="6" id="KW-0285">Flavoprotein</keyword>
<comment type="catalytic activity">
    <reaction evidence="14">
        <text>2 a Fe(II)-siderophore + NADP(+) + H(+) = 2 a Fe(III)-siderophore + NADPH</text>
        <dbReference type="Rhea" id="RHEA:28795"/>
        <dbReference type="Rhea" id="RHEA-COMP:11342"/>
        <dbReference type="Rhea" id="RHEA-COMP:11344"/>
        <dbReference type="ChEBI" id="CHEBI:15378"/>
        <dbReference type="ChEBI" id="CHEBI:29033"/>
        <dbReference type="ChEBI" id="CHEBI:29034"/>
        <dbReference type="ChEBI" id="CHEBI:57783"/>
        <dbReference type="ChEBI" id="CHEBI:58349"/>
        <dbReference type="EC" id="1.16.1.9"/>
    </reaction>
</comment>
<feature type="transmembrane region" description="Helical" evidence="15">
    <location>
        <begin position="288"/>
        <end position="306"/>
    </location>
</feature>
<gene>
    <name evidence="17" type="ORF">CANARDRAFT_27845</name>
</gene>
<proteinExistence type="inferred from homology"/>
<evidence type="ECO:0000256" key="4">
    <source>
        <dbReference type="ARBA" id="ARBA00022448"/>
    </source>
</evidence>
<dbReference type="GO" id="GO:0015677">
    <property type="term" value="P:copper ion import"/>
    <property type="evidence" value="ECO:0007669"/>
    <property type="project" value="TreeGrafter"/>
</dbReference>
<feature type="transmembrane region" description="Helical" evidence="15">
    <location>
        <begin position="188"/>
        <end position="210"/>
    </location>
</feature>
<keyword evidence="5" id="KW-1003">Cell membrane</keyword>
<dbReference type="Pfam" id="PF01794">
    <property type="entry name" value="Ferric_reduct"/>
    <property type="match status" value="1"/>
</dbReference>
<dbReference type="PROSITE" id="PS51384">
    <property type="entry name" value="FAD_FR"/>
    <property type="match status" value="1"/>
</dbReference>
<evidence type="ECO:0000256" key="7">
    <source>
        <dbReference type="ARBA" id="ARBA00022692"/>
    </source>
</evidence>
<dbReference type="STRING" id="983967.A0A1E4T203"/>
<comment type="similarity">
    <text evidence="2">Belongs to the ferric reductase (FRE) family.</text>
</comment>
<name>A0A1E4T203_9ASCO</name>
<feature type="transmembrane region" description="Helical" evidence="15">
    <location>
        <begin position="105"/>
        <end position="130"/>
    </location>
</feature>
<evidence type="ECO:0000256" key="3">
    <source>
        <dbReference type="ARBA" id="ARBA00012668"/>
    </source>
</evidence>
<keyword evidence="11" id="KW-0560">Oxidoreductase</keyword>
<keyword evidence="10 15" id="KW-1133">Transmembrane helix</keyword>
<keyword evidence="4" id="KW-0813">Transport</keyword>
<dbReference type="InterPro" id="IPR013121">
    <property type="entry name" value="Fe_red_NAD-bd_6"/>
</dbReference>
<evidence type="ECO:0000259" key="16">
    <source>
        <dbReference type="PROSITE" id="PS51384"/>
    </source>
</evidence>
<protein>
    <recommendedName>
        <fullName evidence="3">ferric-chelate reductase (NADPH)</fullName>
        <ecNumber evidence="3">1.16.1.9</ecNumber>
    </recommendedName>
</protein>
<dbReference type="GO" id="GO:0006879">
    <property type="term" value="P:intracellular iron ion homeostasis"/>
    <property type="evidence" value="ECO:0007669"/>
    <property type="project" value="TreeGrafter"/>
</dbReference>
<feature type="transmembrane region" description="Helical" evidence="15">
    <location>
        <begin position="263"/>
        <end position="282"/>
    </location>
</feature>